<gene>
    <name evidence="1" type="ORF">BACCAP_00309</name>
</gene>
<evidence type="ECO:0000313" key="1">
    <source>
        <dbReference type="EMBL" id="EDN01965.1"/>
    </source>
</evidence>
<reference evidence="1 2" key="2">
    <citation type="submission" date="2007-06" db="EMBL/GenBank/DDBJ databases">
        <title>Draft genome sequence of Pseudoflavonifractor capillosus ATCC 29799.</title>
        <authorList>
            <person name="Sudarsanam P."/>
            <person name="Ley R."/>
            <person name="Guruge J."/>
            <person name="Turnbaugh P.J."/>
            <person name="Mahowald M."/>
            <person name="Liep D."/>
            <person name="Gordon J."/>
        </authorList>
    </citation>
    <scope>NUCLEOTIDE SEQUENCE [LARGE SCALE GENOMIC DNA]</scope>
    <source>
        <strain evidence="1 2">ATCC 29799</strain>
    </source>
</reference>
<dbReference type="Proteomes" id="UP000003639">
    <property type="component" value="Unassembled WGS sequence"/>
</dbReference>
<evidence type="ECO:0000313" key="2">
    <source>
        <dbReference type="Proteomes" id="UP000003639"/>
    </source>
</evidence>
<comment type="caution">
    <text evidence="1">The sequence shown here is derived from an EMBL/GenBank/DDBJ whole genome shotgun (WGS) entry which is preliminary data.</text>
</comment>
<dbReference type="RefSeq" id="WP_006570871.1">
    <property type="nucleotide sequence ID" value="NZ_AAXG02000002.1"/>
</dbReference>
<accession>A6NQ41</accession>
<dbReference type="OrthoDB" id="1933804at2"/>
<proteinExistence type="predicted"/>
<reference evidence="1 2" key="1">
    <citation type="submission" date="2007-04" db="EMBL/GenBank/DDBJ databases">
        <authorList>
            <person name="Fulton L."/>
            <person name="Clifton S."/>
            <person name="Fulton B."/>
            <person name="Xu J."/>
            <person name="Minx P."/>
            <person name="Pepin K.H."/>
            <person name="Johnson M."/>
            <person name="Thiruvilangam P."/>
            <person name="Bhonagiri V."/>
            <person name="Nash W.E."/>
            <person name="Mardis E.R."/>
            <person name="Wilson R.K."/>
        </authorList>
    </citation>
    <scope>NUCLEOTIDE SEQUENCE [LARGE SCALE GENOMIC DNA]</scope>
    <source>
        <strain evidence="1 2">ATCC 29799</strain>
    </source>
</reference>
<protein>
    <submittedName>
        <fullName evidence="1">Uncharacterized protein</fullName>
    </submittedName>
</protein>
<dbReference type="EMBL" id="AAXG02000002">
    <property type="protein sequence ID" value="EDN01965.1"/>
    <property type="molecule type" value="Genomic_DNA"/>
</dbReference>
<sequence length="343" mass="37137">MSTKTEHIGLHQWESTDPFLREDFNQDHGLIDTAVKQTEKKADQALSGLEDVSYNVYNLLLQNYYEGKYTGFRRGLMFDGFLDSSRIASWEGSSYRDTTAHTVSIDTVGQSDVPRPATLSTGESARRGSFISRLWTAQGNGVITAVSVKISGTSKAQTAALSIWQDGRKLADADEQLTSLESSSTWHEFSISCPIRKDETYEFRVENVTPEGTAGSIFCAFEDEDSINHPIAIGLTVTPGGTTSGALISTAEDIGQWTQAVCYVRHSGDGEVSVSLGKDSGSLEPMEHTETTASETLEGAPCQETTFRLTCSEATATGCLRLSLSASSGAAPIIYDYGVIFLE</sequence>
<keyword evidence="2" id="KW-1185">Reference proteome</keyword>
<organism evidence="1 2">
    <name type="scientific">Pseudoflavonifractor capillosus ATCC 29799</name>
    <dbReference type="NCBI Taxonomy" id="411467"/>
    <lineage>
        <taxon>Bacteria</taxon>
        <taxon>Bacillati</taxon>
        <taxon>Bacillota</taxon>
        <taxon>Clostridia</taxon>
        <taxon>Eubacteriales</taxon>
        <taxon>Oscillospiraceae</taxon>
        <taxon>Pseudoflavonifractor</taxon>
    </lineage>
</organism>
<name>A6NQ41_9FIRM</name>
<dbReference type="AlphaFoldDB" id="A6NQ41"/>